<evidence type="ECO:0000313" key="4">
    <source>
        <dbReference type="Proteomes" id="UP000261620"/>
    </source>
</evidence>
<dbReference type="InterPro" id="IPR039801">
    <property type="entry name" value="EPS8-like"/>
</dbReference>
<feature type="domain" description="PTB" evidence="2">
    <location>
        <begin position="49"/>
        <end position="145"/>
    </location>
</feature>
<dbReference type="GO" id="GO:0031982">
    <property type="term" value="C:vesicle"/>
    <property type="evidence" value="ECO:0007669"/>
    <property type="project" value="TreeGrafter"/>
</dbReference>
<feature type="compositionally biased region" description="Polar residues" evidence="1">
    <location>
        <begin position="20"/>
        <end position="29"/>
    </location>
</feature>
<organism evidence="3 4">
    <name type="scientific">Mola mola</name>
    <name type="common">Ocean sunfish</name>
    <name type="synonym">Tetraodon mola</name>
    <dbReference type="NCBI Taxonomy" id="94237"/>
    <lineage>
        <taxon>Eukaryota</taxon>
        <taxon>Metazoa</taxon>
        <taxon>Chordata</taxon>
        <taxon>Craniata</taxon>
        <taxon>Vertebrata</taxon>
        <taxon>Euteleostomi</taxon>
        <taxon>Actinopterygii</taxon>
        <taxon>Neopterygii</taxon>
        <taxon>Teleostei</taxon>
        <taxon>Neoteleostei</taxon>
        <taxon>Acanthomorphata</taxon>
        <taxon>Eupercaria</taxon>
        <taxon>Tetraodontiformes</taxon>
        <taxon>Molidae</taxon>
        <taxon>Mola</taxon>
    </lineage>
</organism>
<feature type="region of interest" description="Disordered" evidence="1">
    <location>
        <begin position="230"/>
        <end position="252"/>
    </location>
</feature>
<dbReference type="PANTHER" id="PTHR12287:SF22">
    <property type="entry name" value="EPIDERMAL GROWTH FACTOR RECEPTOR KINASE SUBSTRATE 8-LIKE PROTEIN 3"/>
    <property type="match status" value="1"/>
</dbReference>
<feature type="compositionally biased region" description="Basic residues" evidence="1">
    <location>
        <begin position="232"/>
        <end position="244"/>
    </location>
</feature>
<feature type="region of interest" description="Disordered" evidence="1">
    <location>
        <begin position="1"/>
        <end position="29"/>
    </location>
</feature>
<dbReference type="Pfam" id="PF08416">
    <property type="entry name" value="PTB"/>
    <property type="match status" value="1"/>
</dbReference>
<protein>
    <recommendedName>
        <fullName evidence="2">PTB domain-containing protein</fullName>
    </recommendedName>
</protein>
<evidence type="ECO:0000259" key="2">
    <source>
        <dbReference type="Pfam" id="PF08416"/>
    </source>
</evidence>
<dbReference type="GO" id="GO:1900029">
    <property type="term" value="P:positive regulation of ruffle assembly"/>
    <property type="evidence" value="ECO:0007669"/>
    <property type="project" value="TreeGrafter"/>
</dbReference>
<dbReference type="SUPFAM" id="SSF50729">
    <property type="entry name" value="PH domain-like"/>
    <property type="match status" value="1"/>
</dbReference>
<name>A0A3Q3XCP6_MOLML</name>
<sequence length="252" mass="28539">MSAATQSPCSPRIGYPTMFEGSSQTSDLSRPSAKSIYCKLTRTEWRYLDGRELRSLADCVERLKSLEELDRVWGQSMLLEVHGPKLLLKDIETKTELESVALSDIAELKAVLDSGTFHSLLTISVQTSRKRTTIFMFQCEDVRVRTSTRAQLSKEKRQQPACSFFVIHRPTLSREISHGFYCPFKRGTCTSGEKGVQMICLLAPFLLQDILNHILSDMEIFMVQVGAALDKKGKKKKMKRKQKKGKGDPSRK</sequence>
<dbReference type="GO" id="GO:0003779">
    <property type="term" value="F:actin binding"/>
    <property type="evidence" value="ECO:0007669"/>
    <property type="project" value="TreeGrafter"/>
</dbReference>
<proteinExistence type="predicted"/>
<reference evidence="3" key="1">
    <citation type="submission" date="2025-08" db="UniProtKB">
        <authorList>
            <consortium name="Ensembl"/>
        </authorList>
    </citation>
    <scope>IDENTIFICATION</scope>
</reference>
<dbReference type="STRING" id="94237.ENSMMOP00000028863"/>
<dbReference type="AlphaFoldDB" id="A0A3Q3XCP6"/>
<keyword evidence="4" id="KW-1185">Reference proteome</keyword>
<dbReference type="Gene3D" id="2.30.29.30">
    <property type="entry name" value="Pleckstrin-homology domain (PH domain)/Phosphotyrosine-binding domain (PTB)"/>
    <property type="match status" value="1"/>
</dbReference>
<accession>A0A3Q3XCP6</accession>
<dbReference type="Ensembl" id="ENSMMOT00000029351.1">
    <property type="protein sequence ID" value="ENSMMOP00000028863.1"/>
    <property type="gene ID" value="ENSMMOG00000021782.1"/>
</dbReference>
<evidence type="ECO:0000256" key="1">
    <source>
        <dbReference type="SAM" id="MobiDB-lite"/>
    </source>
</evidence>
<dbReference type="GO" id="GO:0035023">
    <property type="term" value="P:regulation of Rho protein signal transduction"/>
    <property type="evidence" value="ECO:0007669"/>
    <property type="project" value="TreeGrafter"/>
</dbReference>
<dbReference type="Proteomes" id="UP000261620">
    <property type="component" value="Unplaced"/>
</dbReference>
<dbReference type="InterPro" id="IPR011993">
    <property type="entry name" value="PH-like_dom_sf"/>
</dbReference>
<dbReference type="PANTHER" id="PTHR12287">
    <property type="entry name" value="EPIDERMAL GROWTH FACTOR RECEPTOR KINASE SUBSTRATE EPS8-RELATED PROTEIN"/>
    <property type="match status" value="1"/>
</dbReference>
<reference evidence="3" key="2">
    <citation type="submission" date="2025-09" db="UniProtKB">
        <authorList>
            <consortium name="Ensembl"/>
        </authorList>
    </citation>
    <scope>IDENTIFICATION</scope>
</reference>
<evidence type="ECO:0000313" key="3">
    <source>
        <dbReference type="Ensembl" id="ENSMMOP00000028863.1"/>
    </source>
</evidence>
<dbReference type="GO" id="GO:0007266">
    <property type="term" value="P:Rho protein signal transduction"/>
    <property type="evidence" value="ECO:0007669"/>
    <property type="project" value="TreeGrafter"/>
</dbReference>
<dbReference type="GO" id="GO:0032587">
    <property type="term" value="C:ruffle membrane"/>
    <property type="evidence" value="ECO:0007669"/>
    <property type="project" value="TreeGrafter"/>
</dbReference>
<dbReference type="InterPro" id="IPR013625">
    <property type="entry name" value="PTB"/>
</dbReference>